<dbReference type="AlphaFoldDB" id="A0A806JYR2"/>
<dbReference type="PANTHER" id="PTHR43278">
    <property type="entry name" value="NAD(P)H-DEPENDENT FMN-CONTAINING OXIDOREDUCTASE YWQN-RELATED"/>
    <property type="match status" value="1"/>
</dbReference>
<organism evidence="4">
    <name type="scientific">uncultured bacterium contig00049</name>
    <dbReference type="NCBI Taxonomy" id="1181534"/>
    <lineage>
        <taxon>Bacteria</taxon>
        <taxon>environmental samples</taxon>
    </lineage>
</organism>
<keyword evidence="2" id="KW-0288">FMN</keyword>
<accession>A0A806JYR2</accession>
<name>A0A806JYR2_9BACT</name>
<dbReference type="Pfam" id="PF03358">
    <property type="entry name" value="FMN_red"/>
    <property type="match status" value="1"/>
</dbReference>
<dbReference type="EMBL" id="JQ844184">
    <property type="protein sequence ID" value="AGS52155.1"/>
    <property type="molecule type" value="Genomic_DNA"/>
</dbReference>
<feature type="domain" description="NADPH-dependent FMN reductase-like" evidence="3">
    <location>
        <begin position="1"/>
        <end position="148"/>
    </location>
</feature>
<proteinExistence type="predicted"/>
<dbReference type="InterPro" id="IPR005025">
    <property type="entry name" value="FMN_Rdtase-like_dom"/>
</dbReference>
<dbReference type="SUPFAM" id="SSF52218">
    <property type="entry name" value="Flavoproteins"/>
    <property type="match status" value="1"/>
</dbReference>
<dbReference type="GO" id="GO:0016491">
    <property type="term" value="F:oxidoreductase activity"/>
    <property type="evidence" value="ECO:0007669"/>
    <property type="project" value="InterPro"/>
</dbReference>
<reference evidence="4" key="1">
    <citation type="submission" date="2012-03" db="EMBL/GenBank/DDBJ databases">
        <title>Functional metagenomics reveals considerable lignocellulase gene clusters in the gut microbiome of a wood-feeding higher termite.</title>
        <authorList>
            <person name="Liu N."/>
        </authorList>
    </citation>
    <scope>NUCLEOTIDE SEQUENCE</scope>
</reference>
<dbReference type="InterPro" id="IPR029039">
    <property type="entry name" value="Flavoprotein-like_sf"/>
</dbReference>
<dbReference type="PANTHER" id="PTHR43278:SF4">
    <property type="entry name" value="NAD(P)H-DEPENDENT FMN-CONTAINING OXIDOREDUCTASE YWQN-RELATED"/>
    <property type="match status" value="1"/>
</dbReference>
<evidence type="ECO:0000256" key="1">
    <source>
        <dbReference type="ARBA" id="ARBA00022630"/>
    </source>
</evidence>
<evidence type="ECO:0000313" key="4">
    <source>
        <dbReference type="EMBL" id="AGS52155.1"/>
    </source>
</evidence>
<evidence type="ECO:0000259" key="3">
    <source>
        <dbReference type="Pfam" id="PF03358"/>
    </source>
</evidence>
<protein>
    <submittedName>
        <fullName evidence="4">Putative iron-sulfur flavoprotein</fullName>
    </submittedName>
</protein>
<dbReference type="InterPro" id="IPR051796">
    <property type="entry name" value="ISF_SsuE-like"/>
</dbReference>
<sequence>MKITIINGSPRKNGSTYKILAYFYELLSNYISSGSIEFINLIDLNINFCIGCQSCHRTGICVILEDRVEEIHDLIKDSDGLILGSPTYNSNVTGLFKSFYDRVHMTLEQLLYHKPCVIIVTYENMDGSKSLKILKEMVMNAGGYVIAQMLIKNDSYYSDPLTEINKEKIEKAVKLLINEMQKNTPPLLSRVYRKVALRFLLKRYIYKDKEHNLGIIKKWVEKRLI</sequence>
<evidence type="ECO:0000256" key="2">
    <source>
        <dbReference type="ARBA" id="ARBA00022643"/>
    </source>
</evidence>
<keyword evidence="1" id="KW-0285">Flavoprotein</keyword>
<dbReference type="Gene3D" id="3.40.50.360">
    <property type="match status" value="1"/>
</dbReference>